<organism evidence="2 3">
    <name type="scientific">Bacteroides luti</name>
    <dbReference type="NCBI Taxonomy" id="1297750"/>
    <lineage>
        <taxon>Bacteria</taxon>
        <taxon>Pseudomonadati</taxon>
        <taxon>Bacteroidota</taxon>
        <taxon>Bacteroidia</taxon>
        <taxon>Bacteroidales</taxon>
        <taxon>Bacteroidaceae</taxon>
        <taxon>Bacteroides</taxon>
    </lineage>
</organism>
<protein>
    <submittedName>
        <fullName evidence="2">Uncharacterized protein</fullName>
    </submittedName>
</protein>
<reference evidence="2 3" key="1">
    <citation type="submission" date="2016-11" db="EMBL/GenBank/DDBJ databases">
        <authorList>
            <person name="Jaros S."/>
            <person name="Januszkiewicz K."/>
            <person name="Wedrychowicz H."/>
        </authorList>
    </citation>
    <scope>NUCLEOTIDE SEQUENCE [LARGE SCALE GENOMIC DNA]</scope>
    <source>
        <strain evidence="2 3">DSM 26991</strain>
    </source>
</reference>
<name>A0A1M5C765_9BACE</name>
<dbReference type="AlphaFoldDB" id="A0A1M5C765"/>
<accession>A0A1M5C765</accession>
<evidence type="ECO:0000256" key="1">
    <source>
        <dbReference type="SAM" id="Phobius"/>
    </source>
</evidence>
<keyword evidence="1" id="KW-0472">Membrane</keyword>
<dbReference type="STRING" id="1297750.SAMN05444405_109134"/>
<dbReference type="EMBL" id="FQTV01000009">
    <property type="protein sequence ID" value="SHF50583.1"/>
    <property type="molecule type" value="Genomic_DNA"/>
</dbReference>
<keyword evidence="1" id="KW-0812">Transmembrane</keyword>
<dbReference type="Proteomes" id="UP000184509">
    <property type="component" value="Unassembled WGS sequence"/>
</dbReference>
<keyword evidence="3" id="KW-1185">Reference proteome</keyword>
<evidence type="ECO:0000313" key="2">
    <source>
        <dbReference type="EMBL" id="SHF50583.1"/>
    </source>
</evidence>
<gene>
    <name evidence="2" type="ORF">SAMN05444405_109134</name>
</gene>
<evidence type="ECO:0000313" key="3">
    <source>
        <dbReference type="Proteomes" id="UP000184509"/>
    </source>
</evidence>
<keyword evidence="1" id="KW-1133">Transmembrane helix</keyword>
<proteinExistence type="predicted"/>
<sequence>MANINDRQLYKVDKCIFLVDKSVFCTFNKSNNKTTIAFCLSYVFFLLKPPCFIIYLALGDKRGKNNLVPPL</sequence>
<feature type="transmembrane region" description="Helical" evidence="1">
    <location>
        <begin position="35"/>
        <end position="58"/>
    </location>
</feature>